<reference evidence="2" key="1">
    <citation type="submission" date="2018-01" db="EMBL/GenBank/DDBJ databases">
        <title>An insight into the sialome of Amazonian anophelines.</title>
        <authorList>
            <person name="Ribeiro J.M."/>
            <person name="Scarpassa V."/>
            <person name="Calvo E."/>
        </authorList>
    </citation>
    <scope>NUCLEOTIDE SEQUENCE</scope>
</reference>
<accession>A0A2M4DIE6</accession>
<dbReference type="EMBL" id="GGFL01013125">
    <property type="protein sequence ID" value="MBW77303.1"/>
    <property type="molecule type" value="Transcribed_RNA"/>
</dbReference>
<feature type="chain" id="PRO_5014895536" evidence="1">
    <location>
        <begin position="25"/>
        <end position="76"/>
    </location>
</feature>
<organism evidence="2">
    <name type="scientific">Anopheles darlingi</name>
    <name type="common">Mosquito</name>
    <dbReference type="NCBI Taxonomy" id="43151"/>
    <lineage>
        <taxon>Eukaryota</taxon>
        <taxon>Metazoa</taxon>
        <taxon>Ecdysozoa</taxon>
        <taxon>Arthropoda</taxon>
        <taxon>Hexapoda</taxon>
        <taxon>Insecta</taxon>
        <taxon>Pterygota</taxon>
        <taxon>Neoptera</taxon>
        <taxon>Endopterygota</taxon>
        <taxon>Diptera</taxon>
        <taxon>Nematocera</taxon>
        <taxon>Culicoidea</taxon>
        <taxon>Culicidae</taxon>
        <taxon>Anophelinae</taxon>
        <taxon>Anopheles</taxon>
    </lineage>
</organism>
<dbReference type="AlphaFoldDB" id="A0A2M4DIE6"/>
<proteinExistence type="predicted"/>
<feature type="signal peptide" evidence="1">
    <location>
        <begin position="1"/>
        <end position="24"/>
    </location>
</feature>
<evidence type="ECO:0000256" key="1">
    <source>
        <dbReference type="SAM" id="SignalP"/>
    </source>
</evidence>
<protein>
    <submittedName>
        <fullName evidence="2">Putative secreted protein</fullName>
    </submittedName>
</protein>
<keyword evidence="1" id="KW-0732">Signal</keyword>
<name>A0A2M4DIE6_ANODA</name>
<sequence>MRRRLRRCVWWTIISLRFRSPTKAHSSASSTTIATTSCRRSYTSVTGGSLANRIRSRYIRRYDRRMCRVRCLIWPC</sequence>
<evidence type="ECO:0000313" key="2">
    <source>
        <dbReference type="EMBL" id="MBW77303.1"/>
    </source>
</evidence>